<dbReference type="PANTHER" id="PTHR21659:SF112">
    <property type="entry name" value="PROTEIN SNA2-RELATED"/>
    <property type="match status" value="1"/>
</dbReference>
<evidence type="ECO:0000313" key="8">
    <source>
        <dbReference type="EMBL" id="KAL1408757.1"/>
    </source>
</evidence>
<feature type="compositionally biased region" description="Basic and acidic residues" evidence="6">
    <location>
        <begin position="120"/>
        <end position="136"/>
    </location>
</feature>
<protein>
    <submittedName>
        <fullName evidence="8">Uncharacterized protein</fullName>
    </submittedName>
</protein>
<dbReference type="PANTHER" id="PTHR21659">
    <property type="entry name" value="HYDROPHOBIC PROTEIN RCI2 LOW TEMPERATURE AND SALT RESPONSIVE PROTEIN LTI6 -RELATED"/>
    <property type="match status" value="1"/>
</dbReference>
<accession>A0ABR3Q2S9</accession>
<dbReference type="GeneID" id="95986613"/>
<evidence type="ECO:0000256" key="5">
    <source>
        <dbReference type="ARBA" id="ARBA00023136"/>
    </source>
</evidence>
<dbReference type="Pfam" id="PF01679">
    <property type="entry name" value="Pmp3"/>
    <property type="match status" value="1"/>
</dbReference>
<evidence type="ECO:0000256" key="3">
    <source>
        <dbReference type="ARBA" id="ARBA00022692"/>
    </source>
</evidence>
<keyword evidence="9" id="KW-1185">Reference proteome</keyword>
<evidence type="ECO:0000256" key="2">
    <source>
        <dbReference type="ARBA" id="ARBA00009530"/>
    </source>
</evidence>
<keyword evidence="3 7" id="KW-0812">Transmembrane</keyword>
<dbReference type="PROSITE" id="PS01309">
    <property type="entry name" value="UPF0057"/>
    <property type="match status" value="1"/>
</dbReference>
<dbReference type="Proteomes" id="UP001565368">
    <property type="component" value="Unassembled WGS sequence"/>
</dbReference>
<feature type="compositionally biased region" description="Low complexity" evidence="6">
    <location>
        <begin position="46"/>
        <end position="66"/>
    </location>
</feature>
<sequence>MPTPSPRTTTPDTFVTAPSHVEWRLSSPDLTLAPTAVHVWRATSRAASSTTDWTASTTAAESEPAGEGTGGEWHTAHFGPTPTLPTLVRAQRFHWPERSSQGDTTAPHPRGITPLTRSRRFVDNMDTKAPNGEERAAPGPGDRAQRFHSPPPSRNPIADVWLYVLAFFIPPLAVALRVGCGFEVLLDIALWILCWIPGVIYAFYIIASRPRA</sequence>
<evidence type="ECO:0000256" key="6">
    <source>
        <dbReference type="SAM" id="MobiDB-lite"/>
    </source>
</evidence>
<reference evidence="8 9" key="1">
    <citation type="submission" date="2023-08" db="EMBL/GenBank/DDBJ databases">
        <title>Annotated Genome Sequence of Vanrija albida AlHP1.</title>
        <authorList>
            <person name="Herzog R."/>
        </authorList>
    </citation>
    <scope>NUCLEOTIDE SEQUENCE [LARGE SCALE GENOMIC DNA]</scope>
    <source>
        <strain evidence="8 9">AlHP1</strain>
    </source>
</reference>
<gene>
    <name evidence="8" type="ORF">Q8F55_005570</name>
</gene>
<dbReference type="EMBL" id="JBBXJM010000004">
    <property type="protein sequence ID" value="KAL1408757.1"/>
    <property type="molecule type" value="Genomic_DNA"/>
</dbReference>
<comment type="similarity">
    <text evidence="2">Belongs to the UPF0057 (PMP3) family.</text>
</comment>
<feature type="region of interest" description="Disordered" evidence="6">
    <location>
        <begin position="46"/>
        <end position="79"/>
    </location>
</feature>
<comment type="caution">
    <text evidence="8">The sequence shown here is derived from an EMBL/GenBank/DDBJ whole genome shotgun (WGS) entry which is preliminary data.</text>
</comment>
<evidence type="ECO:0000256" key="4">
    <source>
        <dbReference type="ARBA" id="ARBA00022989"/>
    </source>
</evidence>
<comment type="subcellular location">
    <subcellularLocation>
        <location evidence="1">Membrane</location>
    </subcellularLocation>
</comment>
<evidence type="ECO:0000256" key="7">
    <source>
        <dbReference type="SAM" id="Phobius"/>
    </source>
</evidence>
<organism evidence="8 9">
    <name type="scientific">Vanrija albida</name>
    <dbReference type="NCBI Taxonomy" id="181172"/>
    <lineage>
        <taxon>Eukaryota</taxon>
        <taxon>Fungi</taxon>
        <taxon>Dikarya</taxon>
        <taxon>Basidiomycota</taxon>
        <taxon>Agaricomycotina</taxon>
        <taxon>Tremellomycetes</taxon>
        <taxon>Trichosporonales</taxon>
        <taxon>Trichosporonaceae</taxon>
        <taxon>Vanrija</taxon>
    </lineage>
</organism>
<dbReference type="RefSeq" id="XP_069208701.1">
    <property type="nucleotide sequence ID" value="XM_069354059.1"/>
</dbReference>
<feature type="transmembrane region" description="Helical" evidence="7">
    <location>
        <begin position="160"/>
        <end position="176"/>
    </location>
</feature>
<dbReference type="InterPro" id="IPR000612">
    <property type="entry name" value="PMP3"/>
</dbReference>
<evidence type="ECO:0000256" key="1">
    <source>
        <dbReference type="ARBA" id="ARBA00004370"/>
    </source>
</evidence>
<evidence type="ECO:0000313" key="9">
    <source>
        <dbReference type="Proteomes" id="UP001565368"/>
    </source>
</evidence>
<keyword evidence="4 7" id="KW-1133">Transmembrane helix</keyword>
<feature type="region of interest" description="Disordered" evidence="6">
    <location>
        <begin position="97"/>
        <end position="150"/>
    </location>
</feature>
<proteinExistence type="inferred from homology"/>
<keyword evidence="5 7" id="KW-0472">Membrane</keyword>
<name>A0ABR3Q2S9_9TREE</name>
<feature type="transmembrane region" description="Helical" evidence="7">
    <location>
        <begin position="188"/>
        <end position="207"/>
    </location>
</feature>